<dbReference type="RefSeq" id="WP_015474636.1">
    <property type="nucleotide sequence ID" value="NC_020820.1"/>
</dbReference>
<dbReference type="Proteomes" id="UP000012042">
    <property type="component" value="Plasmid pKB290-1"/>
</dbReference>
<proteinExistence type="predicted"/>
<geneLocation type="plasmid" evidence="1 2">
    <name>pKB290-1</name>
</geneLocation>
<organism evidence="1 2">
    <name type="scientific">Levilactobacillus brevis KB290</name>
    <dbReference type="NCBI Taxonomy" id="1001583"/>
    <lineage>
        <taxon>Bacteria</taxon>
        <taxon>Bacillati</taxon>
        <taxon>Bacillota</taxon>
        <taxon>Bacilli</taxon>
        <taxon>Lactobacillales</taxon>
        <taxon>Lactobacillaceae</taxon>
        <taxon>Levilactobacillus</taxon>
    </lineage>
</organism>
<protein>
    <submittedName>
        <fullName evidence="1">Uncharacterized protein</fullName>
    </submittedName>
</protein>
<dbReference type="AlphaFoldDB" id="M5AGV5"/>
<evidence type="ECO:0000313" key="2">
    <source>
        <dbReference type="Proteomes" id="UP000012042"/>
    </source>
</evidence>
<dbReference type="HOGENOM" id="CLU_2508495_0_0_9"/>
<dbReference type="EMBL" id="AP012168">
    <property type="protein sequence ID" value="BAN08058.1"/>
    <property type="molecule type" value="Genomic_DNA"/>
</dbReference>
<accession>M5AGV5</accession>
<reference evidence="1 2" key="1">
    <citation type="journal article" date="2013" name="PLoS ONE">
        <title>Genomic Analysis by Deep Sequencing of the Probiotic Lactobacillus brevis KB290 Harboring Nine Plasmids Reveals Genomic Stability.</title>
        <authorList>
            <person name="Fukao M."/>
            <person name="Oshima K."/>
            <person name="Morita H."/>
            <person name="Toh H."/>
            <person name="Suda W."/>
            <person name="Kim S.W."/>
            <person name="Suzuki S."/>
            <person name="Yakabe T."/>
            <person name="Hattori M."/>
            <person name="Yajima N."/>
        </authorList>
    </citation>
    <scope>NUCLEOTIDE SEQUENCE [LARGE SCALE GENOMIC DNA]</scope>
    <source>
        <strain evidence="1 2">KB290</strain>
        <plasmid evidence="1">pKB290-1</plasmid>
    </source>
</reference>
<name>M5AGV5_LEVBR</name>
<evidence type="ECO:0000313" key="1">
    <source>
        <dbReference type="EMBL" id="BAN08058.1"/>
    </source>
</evidence>
<gene>
    <name evidence="1" type="ORF">LVISKB_P1-0032</name>
</gene>
<sequence>MTDVSSLQVFNLAGQAMISTIPTGSAQEILANDISPISFKVSDNIGPNEVAIFIGGTDAAPMATNKLKVTKDDIVTKQYWVCETT</sequence>
<dbReference type="KEGG" id="lbk:LVISKB_P1-0032"/>
<keyword evidence="1" id="KW-0614">Plasmid</keyword>